<feature type="compositionally biased region" description="Polar residues" evidence="2">
    <location>
        <begin position="707"/>
        <end position="728"/>
    </location>
</feature>
<dbReference type="EMBL" id="CAADFU010000038">
    <property type="protein sequence ID" value="VFK44464.1"/>
    <property type="molecule type" value="Genomic_DNA"/>
</dbReference>
<name>A0A450YSD2_9GAMM</name>
<proteinExistence type="predicted"/>
<dbReference type="GO" id="GO:0004519">
    <property type="term" value="F:endonuclease activity"/>
    <property type="evidence" value="ECO:0007669"/>
    <property type="project" value="InterPro"/>
</dbReference>
<dbReference type="AlphaFoldDB" id="A0A450YSD2"/>
<accession>A0A450YSD2</accession>
<feature type="coiled-coil region" evidence="1">
    <location>
        <begin position="546"/>
        <end position="600"/>
    </location>
</feature>
<feature type="compositionally biased region" description="Pro residues" evidence="2">
    <location>
        <begin position="1"/>
        <end position="11"/>
    </location>
</feature>
<evidence type="ECO:0000256" key="2">
    <source>
        <dbReference type="SAM" id="MobiDB-lite"/>
    </source>
</evidence>
<dbReference type="Pfam" id="PF14436">
    <property type="entry name" value="EndoU_bacteria"/>
    <property type="match status" value="1"/>
</dbReference>
<protein>
    <submittedName>
        <fullName evidence="4">EndoU nuclease</fullName>
    </submittedName>
</protein>
<gene>
    <name evidence="4" type="ORF">BECKSD772E_GA0070983_103811</name>
</gene>
<feature type="compositionally biased region" description="Polar residues" evidence="2">
    <location>
        <begin position="12"/>
        <end position="21"/>
    </location>
</feature>
<reference evidence="4" key="1">
    <citation type="submission" date="2019-02" db="EMBL/GenBank/DDBJ databases">
        <authorList>
            <person name="Gruber-Vodicka R. H."/>
            <person name="Seah K. B. B."/>
        </authorList>
    </citation>
    <scope>NUCLEOTIDE SEQUENCE</scope>
    <source>
        <strain evidence="4">BECK_S1320</strain>
    </source>
</reference>
<feature type="region of interest" description="Disordered" evidence="2">
    <location>
        <begin position="1"/>
        <end position="21"/>
    </location>
</feature>
<organism evidence="4">
    <name type="scientific">Candidatus Kentrum sp. SD</name>
    <dbReference type="NCBI Taxonomy" id="2126332"/>
    <lineage>
        <taxon>Bacteria</taxon>
        <taxon>Pseudomonadati</taxon>
        <taxon>Pseudomonadota</taxon>
        <taxon>Gammaproteobacteria</taxon>
        <taxon>Candidatus Kentrum</taxon>
    </lineage>
</organism>
<feature type="region of interest" description="Disordered" evidence="2">
    <location>
        <begin position="707"/>
        <end position="734"/>
    </location>
</feature>
<evidence type="ECO:0000313" key="4">
    <source>
        <dbReference type="EMBL" id="VFK44464.1"/>
    </source>
</evidence>
<dbReference type="InterPro" id="IPR029501">
    <property type="entry name" value="EndoU_bac"/>
</dbReference>
<keyword evidence="1" id="KW-0175">Coiled coil</keyword>
<feature type="domain" description="Bacterial EndoU nuclease" evidence="3">
    <location>
        <begin position="1047"/>
        <end position="1120"/>
    </location>
</feature>
<evidence type="ECO:0000256" key="1">
    <source>
        <dbReference type="SAM" id="Coils"/>
    </source>
</evidence>
<sequence>MSISPASPPSTRPSLSISSPQKLRIQESKQAIQSLEKQISKEINGSYAFTGGRQERDAQFEKLFSDFFRELRGPEPLINETAQMMADRFIERSDISYSYTPCENPFQTLYGPNPELALALESIIEKEYGLQDQFLEALDSNGRQLSSLELEDRDTQYRDYYIVCRLFPRYVDTLRAIFKDLLIVEWLRQDSGQYRPVRADNEEIALLWQVAKQSAEDQKVKDAKLSERHWRDFKTDLYQTASSGALSLATKKPQFVASQVAKLGMNVIGRQVDPHGQSKVLKALNMLSSVAVSKAMSGNTRDLVTSLGVDVVELAQRPENTSKEKALLRGYASALTKGAFSRDTKKLTSQILGFVASTVADILPKAKKSEAYRALRATATNSDIHGHFIDKGVERYFKEPEKPTPKVEEISQVEEPKEQFDGQWLEDVFNEKLSHVAVESAQEIGQNLDKVREQINQIDEVIKVGTQHLNNLEIAGEHLDYIDNAHYEVRQRGDYWRVYRNGKTIYKEPTWKSKAKDTCKQKIPELKKQYGTAIPTQAFTEAKKALDRASIEKSSLLETKESLQQQLPESMLHVEYEKDLAEYNRQVEEYGKQVEHCQAINQAVEGINEKQGIVKYRGSRLEDRLEKLQKEPHKKSVREKADNEVTKYNNANADLDTAINHYNALTGNNERVSTKKMKKPEKPSWDDRLSSRLRAMGVESVNVSTSVPLYPTRTPQSTDRNIPTIQNPTLPPSKYSEMEHQVNLARSELTQMETNQSQSRGNWGEVQSLQNQQIFQENMSFKSAQQAYGTAQHEISQQSANMGVLWGNGVDRNVQAPPVSTGQAIESGIREPITTRHNPIMEMSGLAPFVLSKVIPKQTQEKVKTWVKDYIQEIKNDPLQARKDLDVAVILGAKKAVVVALQAFEQPSLKQRPNTYGLMEASNRFDRWVAGKVNVNLNSRNAQVGMFVGEIFAPMGMCKTARPVMKVGQEAIQFIRSTQRARPLVDRVLLSPDTFGRELRAIQAMQNPVHRSGWVGEKAVQQARKAVNMPSWKKVDIWMDHINSGHTGSGWRAGCKGSNKSLFPEGMTRDQIETAIRQAYRNGKKVRTRGERVVIKGEYQGMKIEMHVNTEDKIIETAYPKP</sequence>
<evidence type="ECO:0000259" key="3">
    <source>
        <dbReference type="Pfam" id="PF14436"/>
    </source>
</evidence>